<evidence type="ECO:0000313" key="2">
    <source>
        <dbReference type="EMBL" id="BBX20491.1"/>
    </source>
</evidence>
<evidence type="ECO:0008006" key="4">
    <source>
        <dbReference type="Google" id="ProtNLM"/>
    </source>
</evidence>
<feature type="region of interest" description="Disordered" evidence="1">
    <location>
        <begin position="82"/>
        <end position="189"/>
    </location>
</feature>
<feature type="region of interest" description="Disordered" evidence="1">
    <location>
        <begin position="615"/>
        <end position="786"/>
    </location>
</feature>
<sequence>MGVNTRFRVIADSTGGIFLMAACAATNQADGAENSGACARASRRRSEDFAVRRWLKVGAASAGLGAALVGLSLMGPQVGVAAADDTGSSAASSSESASSSGRNERSERDSATRSKRTRSSADSIGTGDRRAARSTVDVLDARDGEASDELVDETTIAATDLSDAGSGSTSPTEDPDDKTEHRVAPATHTSTELRVLADTEAPAADAATSLPAPLAPLTSQGLFTFLFGNGTAARPNGGILIGNGYSWTAATCPAVTACTGGNGGLFGNGGSGFNGGNGGRAGLFGDGGDGGNGVAGVNSGAGGRGGAGGLIYGDGGDGGDGATTTEGSAGGQGGSAGTFGHGGAGGNGGSSTGQFRGGTGGRGGSGGLLWGDGGNGGGGGSAIFNGQTGGVGGRGGDTGLLSLTGGAGSGGVGGAGSFGGQGGDGGDVGLLAVSGMGGAGGAGGNSPFHGATENHGGDGGTGGRGGLLIGSGGDGGAGGDGGGHGGNGGDVGLLSLFGTGGDGGDGGVGQEGRPGTNGSEDLPDGGTGAAGSRGGSGGDGGNGSQIFGTGGDGGHGGAGGTGGKGGQGVHRKKVEVGPGRDGGDGGDGGSGGPGGAVGGVAGNGRFFFVIPANGTNGASGPGGDGGKGGNGGDGGWSEDGSDGGNAGNGGNGGDGALGGAGSAGGAGGEGGAGGAGADANATHTAGDGGNGGNGGVGGPGGPGDGDDQGGDGGVGGVGGGGGNGGDAGTAGNGGNGGNGGDGGDGAATDGGGGLGGAQGDGGVGGSGADDTSGDDGTSGARGEDGSAAASASSLVNFETAEPPSLLAGIGRALAYVFFNRAPSVSPEFGGQSGANKAITIDLNGRSNNGFDLTYTIKQDPRYGRLVPGAEPGTYTYIANPTLTRPGITDSFVITVDNGAAARMPGLAGLLQTLLHNFAVRLGFAEPATRDEQITVEVKGDGQYGNAIDAKKYWVSQSYSNCVLQASAAAVGQATRSTPPTEERMVELAKTTDSVATPGRKMYLHERIDEGVDEQDAAVLMERYFNVSTTYQKFVSYDEDGNRIGATPDDGERALRELQAALARGEATMVAYPVSIIWTAVTDFVPGPEDSYSYADHAAVVTQVDLRRKIVYVNDSSMTNDNKSVGQGKAIPIGVFMAGWQVADYELITVKAKSPVSPSIAA</sequence>
<dbReference type="PRINTS" id="PR01228">
    <property type="entry name" value="EGGSHELL"/>
</dbReference>
<feature type="compositionally biased region" description="Gly residues" evidence="1">
    <location>
        <begin position="525"/>
        <end position="568"/>
    </location>
</feature>
<dbReference type="AlphaFoldDB" id="A0A7I7KAE1"/>
<name>A0A7I7KAE1_9MYCO</name>
<accession>A0A7I7KAE1</accession>
<feature type="compositionally biased region" description="Gly residues" evidence="1">
    <location>
        <begin position="686"/>
        <end position="703"/>
    </location>
</feature>
<feature type="compositionally biased region" description="Gly residues" evidence="1">
    <location>
        <begin position="617"/>
        <end position="676"/>
    </location>
</feature>
<organism evidence="2 3">
    <name type="scientific">Mycolicibacterium duvalii</name>
    <dbReference type="NCBI Taxonomy" id="39688"/>
    <lineage>
        <taxon>Bacteria</taxon>
        <taxon>Bacillati</taxon>
        <taxon>Actinomycetota</taxon>
        <taxon>Actinomycetes</taxon>
        <taxon>Mycobacteriales</taxon>
        <taxon>Mycobacteriaceae</taxon>
        <taxon>Mycolicibacterium</taxon>
    </lineage>
</organism>
<dbReference type="EMBL" id="AP022563">
    <property type="protein sequence ID" value="BBX20491.1"/>
    <property type="molecule type" value="Genomic_DNA"/>
</dbReference>
<evidence type="ECO:0000256" key="1">
    <source>
        <dbReference type="SAM" id="MobiDB-lite"/>
    </source>
</evidence>
<feature type="region of interest" description="Disordered" evidence="1">
    <location>
        <begin position="317"/>
        <end position="372"/>
    </location>
</feature>
<evidence type="ECO:0000313" key="3">
    <source>
        <dbReference type="Proteomes" id="UP000467006"/>
    </source>
</evidence>
<feature type="region of interest" description="Disordered" evidence="1">
    <location>
        <begin position="444"/>
        <end position="597"/>
    </location>
</feature>
<dbReference type="KEGG" id="mdu:MDUV_53510"/>
<dbReference type="Proteomes" id="UP000467006">
    <property type="component" value="Chromosome"/>
</dbReference>
<feature type="compositionally biased region" description="Gly residues" evidence="1">
    <location>
        <begin position="328"/>
        <end position="372"/>
    </location>
</feature>
<proteinExistence type="predicted"/>
<feature type="compositionally biased region" description="Gly residues" evidence="1">
    <location>
        <begin position="457"/>
        <end position="491"/>
    </location>
</feature>
<protein>
    <recommendedName>
        <fullName evidence="4">Peptidase C39-like domain-containing protein</fullName>
    </recommendedName>
</protein>
<reference evidence="2 3" key="1">
    <citation type="journal article" date="2019" name="Emerg. Microbes Infect.">
        <title>Comprehensive subspecies identification of 175 nontuberculous mycobacteria species based on 7547 genomic profiles.</title>
        <authorList>
            <person name="Matsumoto Y."/>
            <person name="Kinjo T."/>
            <person name="Motooka D."/>
            <person name="Nabeya D."/>
            <person name="Jung N."/>
            <person name="Uechi K."/>
            <person name="Horii T."/>
            <person name="Iida T."/>
            <person name="Fujita J."/>
            <person name="Nakamura S."/>
        </authorList>
    </citation>
    <scope>NUCLEOTIDE SEQUENCE [LARGE SCALE GENOMIC DNA]</scope>
    <source>
        <strain evidence="2 3">JCM 6396</strain>
    </source>
</reference>
<feature type="compositionally biased region" description="Low complexity" evidence="1">
    <location>
        <begin position="768"/>
        <end position="786"/>
    </location>
</feature>
<gene>
    <name evidence="2" type="ORF">MDUV_53510</name>
</gene>
<dbReference type="RefSeq" id="WP_163722398.1">
    <property type="nucleotide sequence ID" value="NZ_AP022563.1"/>
</dbReference>
<feature type="compositionally biased region" description="Gly residues" evidence="1">
    <location>
        <begin position="498"/>
        <end position="512"/>
    </location>
</feature>
<keyword evidence="3" id="KW-1185">Reference proteome</keyword>
<dbReference type="PROSITE" id="PS51257">
    <property type="entry name" value="PROKAR_LIPOPROTEIN"/>
    <property type="match status" value="1"/>
</dbReference>
<feature type="compositionally biased region" description="Gly residues" evidence="1">
    <location>
        <begin position="710"/>
        <end position="767"/>
    </location>
</feature>
<feature type="compositionally biased region" description="Low complexity" evidence="1">
    <location>
        <begin position="82"/>
        <end position="101"/>
    </location>
</feature>
<feature type="compositionally biased region" description="Gly residues" evidence="1">
    <location>
        <begin position="585"/>
        <end position="597"/>
    </location>
</feature>
<feature type="compositionally biased region" description="Basic and acidic residues" evidence="1">
    <location>
        <begin position="102"/>
        <end position="112"/>
    </location>
</feature>